<comment type="caution">
    <text evidence="3">The sequence shown here is derived from an EMBL/GenBank/DDBJ whole genome shotgun (WGS) entry which is preliminary data.</text>
</comment>
<evidence type="ECO:0000259" key="2">
    <source>
        <dbReference type="Pfam" id="PF00270"/>
    </source>
</evidence>
<keyword evidence="3" id="KW-0067">ATP-binding</keyword>
<dbReference type="GO" id="GO:0005694">
    <property type="term" value="C:chromosome"/>
    <property type="evidence" value="ECO:0007669"/>
    <property type="project" value="TreeGrafter"/>
</dbReference>
<dbReference type="STRING" id="1209926.A0A1G4AVC1"/>
<dbReference type="GO" id="GO:0005737">
    <property type="term" value="C:cytoplasm"/>
    <property type="evidence" value="ECO:0007669"/>
    <property type="project" value="TreeGrafter"/>
</dbReference>
<feature type="domain" description="DEAD/DEAH-box helicase" evidence="2">
    <location>
        <begin position="8"/>
        <end position="43"/>
    </location>
</feature>
<dbReference type="PANTHER" id="PTHR13710">
    <property type="entry name" value="DNA HELICASE RECQ FAMILY MEMBER"/>
    <property type="match status" value="1"/>
</dbReference>
<dbReference type="Pfam" id="PF00270">
    <property type="entry name" value="DEAD"/>
    <property type="match status" value="1"/>
</dbReference>
<dbReference type="SUPFAM" id="SSF52540">
    <property type="entry name" value="P-loop containing nucleoside triphosphate hydrolases"/>
    <property type="match status" value="1"/>
</dbReference>
<dbReference type="GO" id="GO:0009378">
    <property type="term" value="F:four-way junction helicase activity"/>
    <property type="evidence" value="ECO:0007669"/>
    <property type="project" value="TreeGrafter"/>
</dbReference>
<proteinExistence type="inferred from homology"/>
<accession>A0A1G4AVC1</accession>
<dbReference type="GO" id="GO:0003676">
    <property type="term" value="F:nucleic acid binding"/>
    <property type="evidence" value="ECO:0007669"/>
    <property type="project" value="InterPro"/>
</dbReference>
<dbReference type="GO" id="GO:0000724">
    <property type="term" value="P:double-strand break repair via homologous recombination"/>
    <property type="evidence" value="ECO:0007669"/>
    <property type="project" value="TreeGrafter"/>
</dbReference>
<dbReference type="InterPro" id="IPR027417">
    <property type="entry name" value="P-loop_NTPase"/>
</dbReference>
<dbReference type="InterPro" id="IPR011545">
    <property type="entry name" value="DEAD/DEAH_box_helicase_dom"/>
</dbReference>
<dbReference type="GO" id="GO:0043138">
    <property type="term" value="F:3'-5' DNA helicase activity"/>
    <property type="evidence" value="ECO:0007669"/>
    <property type="project" value="TreeGrafter"/>
</dbReference>
<dbReference type="GO" id="GO:0005634">
    <property type="term" value="C:nucleus"/>
    <property type="evidence" value="ECO:0007669"/>
    <property type="project" value="TreeGrafter"/>
</dbReference>
<dbReference type="OrthoDB" id="10261556at2759"/>
<organism evidence="3 4">
    <name type="scientific">Colletotrichum orchidophilum</name>
    <dbReference type="NCBI Taxonomy" id="1209926"/>
    <lineage>
        <taxon>Eukaryota</taxon>
        <taxon>Fungi</taxon>
        <taxon>Dikarya</taxon>
        <taxon>Ascomycota</taxon>
        <taxon>Pezizomycotina</taxon>
        <taxon>Sordariomycetes</taxon>
        <taxon>Hypocreomycetidae</taxon>
        <taxon>Glomerellales</taxon>
        <taxon>Glomerellaceae</taxon>
        <taxon>Colletotrichum</taxon>
    </lineage>
</organism>
<sequence>MELTTHHRPQQCEIIATALAGKDVFVQAATSFGKSLCFQLPTYINYSITIVINQVEAMRSVGINASSLNSNTPPINKYRIN</sequence>
<dbReference type="GO" id="GO:0005524">
    <property type="term" value="F:ATP binding"/>
    <property type="evidence" value="ECO:0007669"/>
    <property type="project" value="InterPro"/>
</dbReference>
<dbReference type="PANTHER" id="PTHR13710:SF152">
    <property type="entry name" value="ATP-DEPENDENT DNA HELICASE Q5"/>
    <property type="match status" value="1"/>
</dbReference>
<comment type="similarity">
    <text evidence="1">Belongs to the helicase family. RecQ subfamily.</text>
</comment>
<gene>
    <name evidence="3" type="ORF">CORC01_11583</name>
</gene>
<dbReference type="Proteomes" id="UP000176998">
    <property type="component" value="Unassembled WGS sequence"/>
</dbReference>
<dbReference type="GeneID" id="34564716"/>
<keyword evidence="3" id="KW-0378">Hydrolase</keyword>
<keyword evidence="4" id="KW-1185">Reference proteome</keyword>
<dbReference type="RefSeq" id="XP_022470261.1">
    <property type="nucleotide sequence ID" value="XM_022623206.1"/>
</dbReference>
<keyword evidence="3" id="KW-0547">Nucleotide-binding</keyword>
<name>A0A1G4AVC1_9PEZI</name>
<dbReference type="AlphaFoldDB" id="A0A1G4AVC1"/>
<evidence type="ECO:0000256" key="1">
    <source>
        <dbReference type="ARBA" id="ARBA00005446"/>
    </source>
</evidence>
<keyword evidence="3" id="KW-0347">Helicase</keyword>
<reference evidence="3 4" key="1">
    <citation type="submission" date="2016-09" db="EMBL/GenBank/DDBJ databases">
        <authorList>
            <person name="Capua I."/>
            <person name="De Benedictis P."/>
            <person name="Joannis T."/>
            <person name="Lombin L.H."/>
            <person name="Cattoli G."/>
        </authorList>
    </citation>
    <scope>NUCLEOTIDE SEQUENCE [LARGE SCALE GENOMIC DNA]</scope>
    <source>
        <strain evidence="3 4">IMI 309357</strain>
    </source>
</reference>
<protein>
    <submittedName>
        <fullName evidence="3">RecQ family ATP-dependent DNA helicase</fullName>
    </submittedName>
</protein>
<dbReference type="Gene3D" id="3.40.50.300">
    <property type="entry name" value="P-loop containing nucleotide triphosphate hydrolases"/>
    <property type="match status" value="1"/>
</dbReference>
<dbReference type="EMBL" id="MJBS01000128">
    <property type="protein sequence ID" value="OHE93094.1"/>
    <property type="molecule type" value="Genomic_DNA"/>
</dbReference>
<evidence type="ECO:0000313" key="3">
    <source>
        <dbReference type="EMBL" id="OHE93094.1"/>
    </source>
</evidence>
<evidence type="ECO:0000313" key="4">
    <source>
        <dbReference type="Proteomes" id="UP000176998"/>
    </source>
</evidence>